<evidence type="ECO:0000256" key="2">
    <source>
        <dbReference type="ARBA" id="ARBA00022737"/>
    </source>
</evidence>
<dbReference type="AlphaFoldDB" id="A0A4U5PJG5"/>
<sequence>MLRSLPPIVVLGGCRLMREREAYESVEILDKNGARIVNQMKEKRRGPAVMAISRNELLVVGGCSQEGVHLRSIEKLNLDTKKSEILGEIGHNFSCAAFCPLQDGRLFIAGGYDGISSISNVCVVSQDGKFENFEPLPSELKNSAAVEVDGKVYLFGGWDGRRTLQSIVIYNIEGQKWDVCAGLKEPIECHSATKIGRGIYIIGGFLGLRLAHLRLHIDPSRIFKLHFGFDRYSSAFTIHLLI</sequence>
<reference evidence="3 4" key="2">
    <citation type="journal article" date="2019" name="G3 (Bethesda)">
        <title>Hybrid Assembly of the Genome of the Entomopathogenic Nematode Steinernema carpocapsae Identifies the X-Chromosome.</title>
        <authorList>
            <person name="Serra L."/>
            <person name="Macchietto M."/>
            <person name="Macias-Munoz A."/>
            <person name="McGill C.J."/>
            <person name="Rodriguez I.M."/>
            <person name="Rodriguez B."/>
            <person name="Murad R."/>
            <person name="Mortazavi A."/>
        </authorList>
    </citation>
    <scope>NUCLEOTIDE SEQUENCE [LARGE SCALE GENOMIC DNA]</scope>
    <source>
        <strain evidence="3 4">ALL</strain>
    </source>
</reference>
<dbReference type="SUPFAM" id="SSF117281">
    <property type="entry name" value="Kelch motif"/>
    <property type="match status" value="1"/>
</dbReference>
<dbReference type="PANTHER" id="PTHR24412">
    <property type="entry name" value="KELCH PROTEIN"/>
    <property type="match status" value="1"/>
</dbReference>
<dbReference type="OrthoDB" id="45365at2759"/>
<proteinExistence type="predicted"/>
<dbReference type="Gene3D" id="2.120.10.80">
    <property type="entry name" value="Kelch-type beta propeller"/>
    <property type="match status" value="1"/>
</dbReference>
<dbReference type="EMBL" id="AZBU02000002">
    <property type="protein sequence ID" value="TKR96750.1"/>
    <property type="molecule type" value="Genomic_DNA"/>
</dbReference>
<accession>A0A4U5PJG5</accession>
<dbReference type="InterPro" id="IPR015915">
    <property type="entry name" value="Kelch-typ_b-propeller"/>
</dbReference>
<dbReference type="SMART" id="SM00612">
    <property type="entry name" value="Kelch"/>
    <property type="match status" value="3"/>
</dbReference>
<gene>
    <name evidence="3" type="ORF">L596_010727</name>
</gene>
<evidence type="ECO:0000256" key="1">
    <source>
        <dbReference type="ARBA" id="ARBA00022441"/>
    </source>
</evidence>
<dbReference type="Proteomes" id="UP000298663">
    <property type="component" value="Unassembled WGS sequence"/>
</dbReference>
<evidence type="ECO:0000313" key="3">
    <source>
        <dbReference type="EMBL" id="TKR96750.1"/>
    </source>
</evidence>
<protein>
    <submittedName>
        <fullName evidence="3">Uncharacterized protein</fullName>
    </submittedName>
</protein>
<dbReference type="Pfam" id="PF01344">
    <property type="entry name" value="Kelch_1"/>
    <property type="match status" value="2"/>
</dbReference>
<dbReference type="InterPro" id="IPR006652">
    <property type="entry name" value="Kelch_1"/>
</dbReference>
<evidence type="ECO:0000313" key="4">
    <source>
        <dbReference type="Proteomes" id="UP000298663"/>
    </source>
</evidence>
<keyword evidence="1" id="KW-0880">Kelch repeat</keyword>
<organism evidence="3 4">
    <name type="scientific">Steinernema carpocapsae</name>
    <name type="common">Entomopathogenic nematode</name>
    <dbReference type="NCBI Taxonomy" id="34508"/>
    <lineage>
        <taxon>Eukaryota</taxon>
        <taxon>Metazoa</taxon>
        <taxon>Ecdysozoa</taxon>
        <taxon>Nematoda</taxon>
        <taxon>Chromadorea</taxon>
        <taxon>Rhabditida</taxon>
        <taxon>Tylenchina</taxon>
        <taxon>Panagrolaimomorpha</taxon>
        <taxon>Strongyloidoidea</taxon>
        <taxon>Steinernematidae</taxon>
        <taxon>Steinernema</taxon>
    </lineage>
</organism>
<keyword evidence="2" id="KW-0677">Repeat</keyword>
<comment type="caution">
    <text evidence="3">The sequence shown here is derived from an EMBL/GenBank/DDBJ whole genome shotgun (WGS) entry which is preliminary data.</text>
</comment>
<keyword evidence="4" id="KW-1185">Reference proteome</keyword>
<reference evidence="3 4" key="1">
    <citation type="journal article" date="2015" name="Genome Biol.">
        <title>Comparative genomics of Steinernema reveals deeply conserved gene regulatory networks.</title>
        <authorList>
            <person name="Dillman A.R."/>
            <person name="Macchietto M."/>
            <person name="Porter C.F."/>
            <person name="Rogers A."/>
            <person name="Williams B."/>
            <person name="Antoshechkin I."/>
            <person name="Lee M.M."/>
            <person name="Goodwin Z."/>
            <person name="Lu X."/>
            <person name="Lewis E.E."/>
            <person name="Goodrich-Blair H."/>
            <person name="Stock S.P."/>
            <person name="Adams B.J."/>
            <person name="Sternberg P.W."/>
            <person name="Mortazavi A."/>
        </authorList>
    </citation>
    <scope>NUCLEOTIDE SEQUENCE [LARGE SCALE GENOMIC DNA]</scope>
    <source>
        <strain evidence="3 4">ALL</strain>
    </source>
</reference>
<dbReference type="PANTHER" id="PTHR24412:SF489">
    <property type="entry name" value="RING FINGER DOMAIN AND KELCH REPEAT-CONTAINING PROTEIN DDB_G0271372"/>
    <property type="match status" value="1"/>
</dbReference>
<name>A0A4U5PJG5_STECR</name>